<feature type="transmembrane region" description="Helical" evidence="5">
    <location>
        <begin position="56"/>
        <end position="84"/>
    </location>
</feature>
<keyword evidence="4 5" id="KW-0472">Membrane</keyword>
<dbReference type="Proteomes" id="UP000627838">
    <property type="component" value="Unassembled WGS sequence"/>
</dbReference>
<sequence>MKGVVAAVVAWLIAKHLVGHAMPYFAPLAALLGVYPTVARSVRESIGYAAGFLVGAGLAIPVGVFIGPNVMGIAAVLVVGLMLSSWRGFGNQSSQVAFTALFALLVGGHEVVGYVRPRLDDVGVGLAVGLVVNFVLFPPLYLRRGEYAVQEARDVLADAMDELAEGVADPDEDWRSRWDDAEPRLGYVVDQARFAVDRGYESLRGNPRARLQGFRLRRRMADQWGTPRQMTTLEHATADARSIAGTLREATEAESGELRLTREFREGYAELLRALAEVVRCEPAGTDGSAEAAEAARDRAGVLQRELERPFEEAGTDAPGIWDPRKELLRLSGLTLAALSP</sequence>
<dbReference type="RefSeq" id="WP_192757822.1">
    <property type="nucleotide sequence ID" value="NZ_JADBDZ010000001.1"/>
</dbReference>
<dbReference type="EMBL" id="JADBDZ010000001">
    <property type="protein sequence ID" value="MBE1530866.1"/>
    <property type="molecule type" value="Genomic_DNA"/>
</dbReference>
<gene>
    <name evidence="7" type="ORF">H4W34_000699</name>
</gene>
<evidence type="ECO:0000256" key="5">
    <source>
        <dbReference type="SAM" id="Phobius"/>
    </source>
</evidence>
<name>A0ABR9JKE7_9ACTN</name>
<keyword evidence="8" id="KW-1185">Reference proteome</keyword>
<protein>
    <submittedName>
        <fullName evidence="7">Membrane protein YccC</fullName>
    </submittedName>
</protein>
<keyword evidence="3 5" id="KW-1133">Transmembrane helix</keyword>
<evidence type="ECO:0000256" key="4">
    <source>
        <dbReference type="ARBA" id="ARBA00023136"/>
    </source>
</evidence>
<organism evidence="7 8">
    <name type="scientific">Actinomadura algeriensis</name>
    <dbReference type="NCBI Taxonomy" id="1679523"/>
    <lineage>
        <taxon>Bacteria</taxon>
        <taxon>Bacillati</taxon>
        <taxon>Actinomycetota</taxon>
        <taxon>Actinomycetes</taxon>
        <taxon>Streptosporangiales</taxon>
        <taxon>Thermomonosporaceae</taxon>
        <taxon>Actinomadura</taxon>
    </lineage>
</organism>
<evidence type="ECO:0000313" key="7">
    <source>
        <dbReference type="EMBL" id="MBE1530866.1"/>
    </source>
</evidence>
<proteinExistence type="predicted"/>
<dbReference type="Pfam" id="PF13515">
    <property type="entry name" value="FUSC_2"/>
    <property type="match status" value="1"/>
</dbReference>
<evidence type="ECO:0000313" key="8">
    <source>
        <dbReference type="Proteomes" id="UP000627838"/>
    </source>
</evidence>
<dbReference type="InterPro" id="IPR049453">
    <property type="entry name" value="Memb_transporter_dom"/>
</dbReference>
<comment type="caution">
    <text evidence="7">The sequence shown here is derived from an EMBL/GenBank/DDBJ whole genome shotgun (WGS) entry which is preliminary data.</text>
</comment>
<evidence type="ECO:0000259" key="6">
    <source>
        <dbReference type="Pfam" id="PF13515"/>
    </source>
</evidence>
<feature type="transmembrane region" description="Helical" evidence="5">
    <location>
        <begin position="122"/>
        <end position="142"/>
    </location>
</feature>
<evidence type="ECO:0000256" key="2">
    <source>
        <dbReference type="ARBA" id="ARBA00022692"/>
    </source>
</evidence>
<feature type="domain" description="Integral membrane bound transporter" evidence="6">
    <location>
        <begin position="10"/>
        <end position="132"/>
    </location>
</feature>
<feature type="transmembrane region" description="Helical" evidence="5">
    <location>
        <begin position="96"/>
        <end position="116"/>
    </location>
</feature>
<keyword evidence="2 5" id="KW-0812">Transmembrane</keyword>
<reference evidence="7 8" key="1">
    <citation type="submission" date="2020-10" db="EMBL/GenBank/DDBJ databases">
        <title>Sequencing the genomes of 1000 actinobacteria strains.</title>
        <authorList>
            <person name="Klenk H.-P."/>
        </authorList>
    </citation>
    <scope>NUCLEOTIDE SEQUENCE [LARGE SCALE GENOMIC DNA]</scope>
    <source>
        <strain evidence="7 8">DSM 46744</strain>
    </source>
</reference>
<comment type="subcellular location">
    <subcellularLocation>
        <location evidence="1">Membrane</location>
        <topology evidence="1">Multi-pass membrane protein</topology>
    </subcellularLocation>
</comment>
<evidence type="ECO:0000256" key="1">
    <source>
        <dbReference type="ARBA" id="ARBA00004141"/>
    </source>
</evidence>
<accession>A0ABR9JKE7</accession>
<evidence type="ECO:0000256" key="3">
    <source>
        <dbReference type="ARBA" id="ARBA00022989"/>
    </source>
</evidence>